<dbReference type="RefSeq" id="WP_183570450.1">
    <property type="nucleotide sequence ID" value="NZ_JACHOP010000012.1"/>
</dbReference>
<dbReference type="Proteomes" id="UP000583454">
    <property type="component" value="Unassembled WGS sequence"/>
</dbReference>
<sequence>MAIEDSLRTLSERIKSHSSAMLTEEAVKTAVVLPFLAGLDYDVFNPNEVIPEFTADAVGKKGEKVDYAIKVDGDIRILIECKPITANLDKTHLSQLYRYFSVTSAKFAILTNGRSFHFHTDLEAPNKLDERPFFAFDLTDDHPQIVAELRKFSKGEFNVEAILQSAHRLKYTSAIKKEVLAQMEAPSDDLVRLLTANLQLGKFTQAVREQFTPMVKSAFREIIRDSVKSMLSNALDTTNRLQVAEPLTDVDEEEIVTTEEEREGFMIVRAIVREVIKADRVIMRDQKSYCGILIDNNNRKPLARLHFNRAIKYVGLFDGEKEERVRIDSLDHIYDLTERLRATARFYAEGGSRKAEPPSAPANQG</sequence>
<organism evidence="2 3">
    <name type="scientific">Methylorubrum rhodinum</name>
    <dbReference type="NCBI Taxonomy" id="29428"/>
    <lineage>
        <taxon>Bacteria</taxon>
        <taxon>Pseudomonadati</taxon>
        <taxon>Pseudomonadota</taxon>
        <taxon>Alphaproteobacteria</taxon>
        <taxon>Hyphomicrobiales</taxon>
        <taxon>Methylobacteriaceae</taxon>
        <taxon>Methylorubrum</taxon>
    </lineage>
</organism>
<accession>A0A840ZN68</accession>
<evidence type="ECO:0000259" key="1">
    <source>
        <dbReference type="Pfam" id="PF13588"/>
    </source>
</evidence>
<dbReference type="PIRSF" id="PIRSF035009">
    <property type="entry name" value="UCP035009_HSDR_N"/>
    <property type="match status" value="1"/>
</dbReference>
<evidence type="ECO:0000313" key="3">
    <source>
        <dbReference type="Proteomes" id="UP000583454"/>
    </source>
</evidence>
<gene>
    <name evidence="2" type="ORF">HNR00_002931</name>
</gene>
<reference evidence="2 3" key="1">
    <citation type="submission" date="2020-08" db="EMBL/GenBank/DDBJ databases">
        <title>Genomic Encyclopedia of Type Strains, Phase IV (KMG-IV): sequencing the most valuable type-strain genomes for metagenomic binning, comparative biology and taxonomic classification.</title>
        <authorList>
            <person name="Goeker M."/>
        </authorList>
    </citation>
    <scope>NUCLEOTIDE SEQUENCE [LARGE SCALE GENOMIC DNA]</scope>
    <source>
        <strain evidence="2 3">DSM 2163</strain>
    </source>
</reference>
<name>A0A840ZN68_9HYPH</name>
<keyword evidence="3" id="KW-1185">Reference proteome</keyword>
<dbReference type="InterPro" id="IPR029464">
    <property type="entry name" value="HSDR_N"/>
</dbReference>
<dbReference type="EMBL" id="JACHOP010000012">
    <property type="protein sequence ID" value="MBB5758213.1"/>
    <property type="molecule type" value="Genomic_DNA"/>
</dbReference>
<comment type="caution">
    <text evidence="2">The sequence shown here is derived from an EMBL/GenBank/DDBJ whole genome shotgun (WGS) entry which is preliminary data.</text>
</comment>
<dbReference type="AlphaFoldDB" id="A0A840ZN68"/>
<proteinExistence type="predicted"/>
<evidence type="ECO:0000313" key="2">
    <source>
        <dbReference type="EMBL" id="MBB5758213.1"/>
    </source>
</evidence>
<feature type="domain" description="Type I restriction enzyme R protein N-terminal" evidence="1">
    <location>
        <begin position="58"/>
        <end position="118"/>
    </location>
</feature>
<dbReference type="InterPro" id="IPR017035">
    <property type="entry name" value="UCP035009_HsdR_All3000-type"/>
</dbReference>
<protein>
    <recommendedName>
        <fullName evidence="1">Type I restriction enzyme R protein N-terminal domain-containing protein</fullName>
    </recommendedName>
</protein>
<dbReference type="Pfam" id="PF13588">
    <property type="entry name" value="HSDR_N_2"/>
    <property type="match status" value="1"/>
</dbReference>